<keyword evidence="5" id="KW-1185">Reference proteome</keyword>
<evidence type="ECO:0000256" key="2">
    <source>
        <dbReference type="SAM" id="MobiDB-lite"/>
    </source>
</evidence>
<keyword evidence="3" id="KW-0472">Membrane</keyword>
<dbReference type="OrthoDB" id="3439035at2759"/>
<feature type="region of interest" description="Disordered" evidence="2">
    <location>
        <begin position="593"/>
        <end position="643"/>
    </location>
</feature>
<protein>
    <submittedName>
        <fullName evidence="4">Uncharacterized protein</fullName>
    </submittedName>
</protein>
<feature type="compositionally biased region" description="Basic and acidic residues" evidence="2">
    <location>
        <begin position="271"/>
        <end position="284"/>
    </location>
</feature>
<feature type="compositionally biased region" description="Basic and acidic residues" evidence="2">
    <location>
        <begin position="616"/>
        <end position="630"/>
    </location>
</feature>
<dbReference type="AlphaFoldDB" id="A0A6A6HD30"/>
<proteinExistence type="predicted"/>
<feature type="coiled-coil region" evidence="1">
    <location>
        <begin position="691"/>
        <end position="725"/>
    </location>
</feature>
<feature type="region of interest" description="Disordered" evidence="2">
    <location>
        <begin position="1"/>
        <end position="142"/>
    </location>
</feature>
<sequence>MVDSRSHFANVKATGTQRAMDAQADDDTQRTASADSLTSGLTSLENETDEFGKRLLQHAKDKNRLNDTLKNNQPFKKARPNTRVALTLENLERNHSDNTTPRANAPLANGHRRSGSSASSRQSDPPVNIPREWGRKGKQGTGWMNRIKTADELVESEDWHHGDTIYPYKTTFTGDDSPRSVDWTAPADVPIPSIEDSSPIAHSRRHSLSPAAIRHRTASLERKREWEMSDDFTVGSLLTSTPAVPARSKALDEVRQREIENLTRRAVASSRLDKIREQSPETMRRPSTAKSFPENEAADLTSRAEDFSMATVHGHSDKGTRSSQANLGTAASIPAAKDLRNRHSNESIRSARYTTPPSTKLAERVSQLTKEAQNQRPSPQRHESRDQLSTQLAESFSKIKQEGHQKRPEHERSDSRELLRQLARVTSVSPSPGKNAYPPAQKSGEGSRASPLSKDESNVTQEEAVDNQPAIEDLNESLPNGIVDGGREQHHPIDPNSLRQADTTTIAKTPRVTGAWIDTPGTYKPPRNILPSWTSSLVPRNIFLSKTEPEPQTTPQDLPASDRRHIEQEEHQQQSRRRLPSSALAAILEDARNMSEERNPSNSASEPALPAPTSDPHVEPPARLPPKSEADTLGDSTIGSLEDIVDPNLDYTDTLDLPEAIDIELRLLQHIQSERQLTQAERDRRQEILTLQAMNANLRKARTSIKDVKRSINRVERHVESTETQTPLPYMHPAYMQRYPYPITFPGSTNFSLHTSGICEKCTVTYPHIHSLPVWLQLWNEFSAFFWTNICSLFWTLAPAPSSPHLPPRSTLTNPFPTVRLTMLSRILLALLIWFILESIVSLFASHIYYLFADLPPPGTVYDDRIPIFPYAIPTLLFNPLYYAFLEPWENIWAPPFYAVYDWLDWWTRAVGGEVEWWSRNNVTGWGYGMGAMAYKRYRMWERGQRWGWDEALIAQRKVGEALRRAKEAGAAAAVTVARMADDEVVKSTPGRGWL</sequence>
<name>A0A6A6HD30_VIRVR</name>
<feature type="compositionally biased region" description="Basic and acidic residues" evidence="2">
    <location>
        <begin position="337"/>
        <end position="346"/>
    </location>
</feature>
<feature type="compositionally biased region" description="Basic and acidic residues" evidence="2">
    <location>
        <begin position="50"/>
        <end position="67"/>
    </location>
</feature>
<dbReference type="EMBL" id="ML991791">
    <property type="protein sequence ID" value="KAF2235403.1"/>
    <property type="molecule type" value="Genomic_DNA"/>
</dbReference>
<feature type="region of interest" description="Disordered" evidence="2">
    <location>
        <begin position="331"/>
        <end position="391"/>
    </location>
</feature>
<keyword evidence="3" id="KW-1133">Transmembrane helix</keyword>
<feature type="region of interest" description="Disordered" evidence="2">
    <location>
        <begin position="544"/>
        <end position="581"/>
    </location>
</feature>
<gene>
    <name evidence="4" type="ORF">EV356DRAFT_500259</name>
</gene>
<feature type="region of interest" description="Disordered" evidence="2">
    <location>
        <begin position="424"/>
        <end position="502"/>
    </location>
</feature>
<organism evidence="4 5">
    <name type="scientific">Viridothelium virens</name>
    <name type="common">Speckled blister lichen</name>
    <name type="synonym">Trypethelium virens</name>
    <dbReference type="NCBI Taxonomy" id="1048519"/>
    <lineage>
        <taxon>Eukaryota</taxon>
        <taxon>Fungi</taxon>
        <taxon>Dikarya</taxon>
        <taxon>Ascomycota</taxon>
        <taxon>Pezizomycotina</taxon>
        <taxon>Dothideomycetes</taxon>
        <taxon>Dothideomycetes incertae sedis</taxon>
        <taxon>Trypetheliales</taxon>
        <taxon>Trypetheliaceae</taxon>
        <taxon>Viridothelium</taxon>
    </lineage>
</organism>
<feature type="region of interest" description="Disordered" evidence="2">
    <location>
        <begin position="265"/>
        <end position="295"/>
    </location>
</feature>
<feature type="transmembrane region" description="Helical" evidence="3">
    <location>
        <begin position="827"/>
        <end position="848"/>
    </location>
</feature>
<evidence type="ECO:0000256" key="1">
    <source>
        <dbReference type="SAM" id="Coils"/>
    </source>
</evidence>
<evidence type="ECO:0000256" key="3">
    <source>
        <dbReference type="SAM" id="Phobius"/>
    </source>
</evidence>
<keyword evidence="3" id="KW-0812">Transmembrane</keyword>
<dbReference type="Proteomes" id="UP000800092">
    <property type="component" value="Unassembled WGS sequence"/>
</dbReference>
<evidence type="ECO:0000313" key="4">
    <source>
        <dbReference type="EMBL" id="KAF2235403.1"/>
    </source>
</evidence>
<accession>A0A6A6HD30</accession>
<evidence type="ECO:0000313" key="5">
    <source>
        <dbReference type="Proteomes" id="UP000800092"/>
    </source>
</evidence>
<feature type="compositionally biased region" description="Basic and acidic residues" evidence="2">
    <location>
        <begin position="560"/>
        <end position="573"/>
    </location>
</feature>
<keyword evidence="1" id="KW-0175">Coiled coil</keyword>
<reference evidence="4" key="1">
    <citation type="journal article" date="2020" name="Stud. Mycol.">
        <title>101 Dothideomycetes genomes: a test case for predicting lifestyles and emergence of pathogens.</title>
        <authorList>
            <person name="Haridas S."/>
            <person name="Albert R."/>
            <person name="Binder M."/>
            <person name="Bloem J."/>
            <person name="Labutti K."/>
            <person name="Salamov A."/>
            <person name="Andreopoulos B."/>
            <person name="Baker S."/>
            <person name="Barry K."/>
            <person name="Bills G."/>
            <person name="Bluhm B."/>
            <person name="Cannon C."/>
            <person name="Castanera R."/>
            <person name="Culley D."/>
            <person name="Daum C."/>
            <person name="Ezra D."/>
            <person name="Gonzalez J."/>
            <person name="Henrissat B."/>
            <person name="Kuo A."/>
            <person name="Liang C."/>
            <person name="Lipzen A."/>
            <person name="Lutzoni F."/>
            <person name="Magnuson J."/>
            <person name="Mondo S."/>
            <person name="Nolan M."/>
            <person name="Ohm R."/>
            <person name="Pangilinan J."/>
            <person name="Park H.-J."/>
            <person name="Ramirez L."/>
            <person name="Alfaro M."/>
            <person name="Sun H."/>
            <person name="Tritt A."/>
            <person name="Yoshinaga Y."/>
            <person name="Zwiers L.-H."/>
            <person name="Turgeon B."/>
            <person name="Goodwin S."/>
            <person name="Spatafora J."/>
            <person name="Crous P."/>
            <person name="Grigoriev I."/>
        </authorList>
    </citation>
    <scope>NUCLEOTIDE SEQUENCE</scope>
    <source>
        <strain evidence="4">Tuck. ex Michener</strain>
    </source>
</reference>
<feature type="compositionally biased region" description="Polar residues" evidence="2">
    <location>
        <begin position="366"/>
        <end position="378"/>
    </location>
</feature>